<dbReference type="InterPro" id="IPR007313">
    <property type="entry name" value="FxsA"/>
</dbReference>
<protein>
    <submittedName>
        <fullName evidence="2">FxsA family protein</fullName>
    </submittedName>
</protein>
<dbReference type="EMBL" id="CP035282">
    <property type="protein sequence ID" value="QAT60939.1"/>
    <property type="molecule type" value="Genomic_DNA"/>
</dbReference>
<dbReference type="Proteomes" id="UP000287969">
    <property type="component" value="Chromosome"/>
</dbReference>
<keyword evidence="1" id="KW-1133">Transmembrane helix</keyword>
<dbReference type="AlphaFoldDB" id="A0A410QAE8"/>
<reference evidence="3" key="1">
    <citation type="submission" date="2019-01" db="EMBL/GenBank/DDBJ databases">
        <title>Draft genomes of a novel of Sporanaerobacter strains.</title>
        <authorList>
            <person name="Ma S."/>
        </authorList>
    </citation>
    <scope>NUCLEOTIDE SEQUENCE [LARGE SCALE GENOMIC DNA]</scope>
    <source>
        <strain evidence="3">NJN-17</strain>
    </source>
</reference>
<dbReference type="GO" id="GO:0016020">
    <property type="term" value="C:membrane"/>
    <property type="evidence" value="ECO:0007669"/>
    <property type="project" value="InterPro"/>
</dbReference>
<keyword evidence="1" id="KW-0472">Membrane</keyword>
<evidence type="ECO:0000313" key="2">
    <source>
        <dbReference type="EMBL" id="QAT60939.1"/>
    </source>
</evidence>
<proteinExistence type="predicted"/>
<sequence length="130" mass="14625">MNKLVLFLVITPILDLFILIKLFKNMGFWTTVLLIILTGIAGCYLAITEGKVTVIKVNKELGQGKIPGNDIISALCIFLGGIFLVMPGIITDIIGITLVVPPTRDFYREYLIRRFTKMIKKGNAHLFLKW</sequence>
<feature type="transmembrane region" description="Helical" evidence="1">
    <location>
        <begin position="71"/>
        <end position="100"/>
    </location>
</feature>
<evidence type="ECO:0000313" key="3">
    <source>
        <dbReference type="Proteomes" id="UP000287969"/>
    </source>
</evidence>
<evidence type="ECO:0000256" key="1">
    <source>
        <dbReference type="SAM" id="Phobius"/>
    </source>
</evidence>
<dbReference type="PANTHER" id="PTHR35335">
    <property type="entry name" value="UPF0716 PROTEIN FXSA"/>
    <property type="match status" value="1"/>
</dbReference>
<dbReference type="RefSeq" id="WP_071140353.1">
    <property type="nucleotide sequence ID" value="NZ_CP035282.1"/>
</dbReference>
<name>A0A410QAE8_9FIRM</name>
<feature type="transmembrane region" description="Helical" evidence="1">
    <location>
        <begin position="6"/>
        <end position="23"/>
    </location>
</feature>
<keyword evidence="1" id="KW-0812">Transmembrane</keyword>
<feature type="transmembrane region" description="Helical" evidence="1">
    <location>
        <begin position="28"/>
        <end position="47"/>
    </location>
</feature>
<dbReference type="OrthoDB" id="9792788at2"/>
<dbReference type="NCBIfam" id="NF008528">
    <property type="entry name" value="PRK11463.1-2"/>
    <property type="match status" value="1"/>
</dbReference>
<dbReference type="Pfam" id="PF04186">
    <property type="entry name" value="FxsA"/>
    <property type="match status" value="1"/>
</dbReference>
<dbReference type="KEGG" id="spoa:EQM13_04750"/>
<accession>A0A410QAE8</accession>
<gene>
    <name evidence="2" type="ORF">EQM13_04750</name>
</gene>
<organism evidence="2 3">
    <name type="scientific">Acidilutibacter cellobiosedens</name>
    <dbReference type="NCBI Taxonomy" id="2507161"/>
    <lineage>
        <taxon>Bacteria</taxon>
        <taxon>Bacillati</taxon>
        <taxon>Bacillota</taxon>
        <taxon>Tissierellia</taxon>
        <taxon>Tissierellales</taxon>
        <taxon>Acidilutibacteraceae</taxon>
        <taxon>Acidilutibacter</taxon>
    </lineage>
</organism>
<keyword evidence="3" id="KW-1185">Reference proteome</keyword>
<dbReference type="PANTHER" id="PTHR35335:SF1">
    <property type="entry name" value="UPF0716 PROTEIN FXSA"/>
    <property type="match status" value="1"/>
</dbReference>